<keyword evidence="4" id="KW-0548">Nucleotidyltransferase</keyword>
<evidence type="ECO:0000259" key="7">
    <source>
        <dbReference type="Pfam" id="PF04983"/>
    </source>
</evidence>
<dbReference type="Pfam" id="PF04983">
    <property type="entry name" value="RNA_pol_Rpb1_3"/>
    <property type="match status" value="1"/>
</dbReference>
<keyword evidence="9" id="KW-1185">Reference proteome</keyword>
<dbReference type="SUPFAM" id="SSF64484">
    <property type="entry name" value="beta and beta-prime subunits of DNA dependent RNA-polymerase"/>
    <property type="match status" value="1"/>
</dbReference>
<keyword evidence="3" id="KW-0808">Transferase</keyword>
<dbReference type="Proteomes" id="UP000554482">
    <property type="component" value="Unassembled WGS sequence"/>
</dbReference>
<sequence>DHIVAAVLLTIKDTFLSQEEFTYLLYSSGVSAAARGSFVGRSGKKVSLLHSEDEIKLINPAILKPMPLWSGKQVRS</sequence>
<dbReference type="Gene3D" id="1.10.274.100">
    <property type="entry name" value="RNA polymerase Rpb1, domain 3"/>
    <property type="match status" value="1"/>
</dbReference>
<feature type="non-terminal residue" evidence="8">
    <location>
        <position position="1"/>
    </location>
</feature>
<dbReference type="InterPro" id="IPR007066">
    <property type="entry name" value="RNA_pol_Rpb1_3"/>
</dbReference>
<evidence type="ECO:0000256" key="4">
    <source>
        <dbReference type="ARBA" id="ARBA00022695"/>
    </source>
</evidence>
<keyword evidence="5" id="KW-0804">Transcription</keyword>
<evidence type="ECO:0000256" key="3">
    <source>
        <dbReference type="ARBA" id="ARBA00022679"/>
    </source>
</evidence>
<dbReference type="GO" id="GO:0000428">
    <property type="term" value="C:DNA-directed RNA polymerase complex"/>
    <property type="evidence" value="ECO:0007669"/>
    <property type="project" value="UniProtKB-KW"/>
</dbReference>
<evidence type="ECO:0000313" key="9">
    <source>
        <dbReference type="Proteomes" id="UP000554482"/>
    </source>
</evidence>
<keyword evidence="2 8" id="KW-0240">DNA-directed RNA polymerase</keyword>
<evidence type="ECO:0000256" key="5">
    <source>
        <dbReference type="ARBA" id="ARBA00023163"/>
    </source>
</evidence>
<name>A0A7J6WWR3_THATH</name>
<dbReference type="AlphaFoldDB" id="A0A7J6WWR3"/>
<dbReference type="OrthoDB" id="270392at2759"/>
<dbReference type="GO" id="GO:0003899">
    <property type="term" value="F:DNA-directed RNA polymerase activity"/>
    <property type="evidence" value="ECO:0007669"/>
    <property type="project" value="UniProtKB-EC"/>
</dbReference>
<dbReference type="GO" id="GO:0003677">
    <property type="term" value="F:DNA binding"/>
    <property type="evidence" value="ECO:0007669"/>
    <property type="project" value="InterPro"/>
</dbReference>
<accession>A0A7J6WWR3</accession>
<feature type="domain" description="RNA polymerase Rpb1" evidence="7">
    <location>
        <begin position="1"/>
        <end position="74"/>
    </location>
</feature>
<protein>
    <recommendedName>
        <fullName evidence="1">DNA-directed RNA polymerase</fullName>
        <ecNumber evidence="1">2.7.7.6</ecNumber>
    </recommendedName>
</protein>
<proteinExistence type="predicted"/>
<organism evidence="8 9">
    <name type="scientific">Thalictrum thalictroides</name>
    <name type="common">Rue-anemone</name>
    <name type="synonym">Anemone thalictroides</name>
    <dbReference type="NCBI Taxonomy" id="46969"/>
    <lineage>
        <taxon>Eukaryota</taxon>
        <taxon>Viridiplantae</taxon>
        <taxon>Streptophyta</taxon>
        <taxon>Embryophyta</taxon>
        <taxon>Tracheophyta</taxon>
        <taxon>Spermatophyta</taxon>
        <taxon>Magnoliopsida</taxon>
        <taxon>Ranunculales</taxon>
        <taxon>Ranunculaceae</taxon>
        <taxon>Thalictroideae</taxon>
        <taxon>Thalictrum</taxon>
    </lineage>
</organism>
<evidence type="ECO:0000313" key="8">
    <source>
        <dbReference type="EMBL" id="KAF5201869.1"/>
    </source>
</evidence>
<dbReference type="EC" id="2.7.7.6" evidence="1"/>
<comment type="caution">
    <text evidence="8">The sequence shown here is derived from an EMBL/GenBank/DDBJ whole genome shotgun (WGS) entry which is preliminary data.</text>
</comment>
<dbReference type="EMBL" id="JABWDY010008865">
    <property type="protein sequence ID" value="KAF5201869.1"/>
    <property type="molecule type" value="Genomic_DNA"/>
</dbReference>
<evidence type="ECO:0000256" key="1">
    <source>
        <dbReference type="ARBA" id="ARBA00012418"/>
    </source>
</evidence>
<evidence type="ECO:0000256" key="2">
    <source>
        <dbReference type="ARBA" id="ARBA00022478"/>
    </source>
</evidence>
<gene>
    <name evidence="8" type="ORF">FRX31_008544</name>
</gene>
<dbReference type="GO" id="GO:0006351">
    <property type="term" value="P:DNA-templated transcription"/>
    <property type="evidence" value="ECO:0007669"/>
    <property type="project" value="InterPro"/>
</dbReference>
<reference evidence="8 9" key="1">
    <citation type="submission" date="2020-06" db="EMBL/GenBank/DDBJ databases">
        <title>Transcriptomic and genomic resources for Thalictrum thalictroides and T. hernandezii: Facilitating candidate gene discovery in an emerging model plant lineage.</title>
        <authorList>
            <person name="Arias T."/>
            <person name="Riano-Pachon D.M."/>
            <person name="Di Stilio V.S."/>
        </authorList>
    </citation>
    <scope>NUCLEOTIDE SEQUENCE [LARGE SCALE GENOMIC DNA]</scope>
    <source>
        <strain evidence="9">cv. WT478/WT964</strain>
        <tissue evidence="8">Leaves</tissue>
    </source>
</reference>
<evidence type="ECO:0000256" key="6">
    <source>
        <dbReference type="ARBA" id="ARBA00048552"/>
    </source>
</evidence>
<dbReference type="InterPro" id="IPR042102">
    <property type="entry name" value="RNA_pol_Rpb1_3_sf"/>
</dbReference>
<comment type="catalytic activity">
    <reaction evidence="6">
        <text>RNA(n) + a ribonucleoside 5'-triphosphate = RNA(n+1) + diphosphate</text>
        <dbReference type="Rhea" id="RHEA:21248"/>
        <dbReference type="Rhea" id="RHEA-COMP:14527"/>
        <dbReference type="Rhea" id="RHEA-COMP:17342"/>
        <dbReference type="ChEBI" id="CHEBI:33019"/>
        <dbReference type="ChEBI" id="CHEBI:61557"/>
        <dbReference type="ChEBI" id="CHEBI:140395"/>
        <dbReference type="EC" id="2.7.7.6"/>
    </reaction>
</comment>